<dbReference type="PANTHER" id="PTHR43721:SF22">
    <property type="entry name" value="ELONGATION FACTOR TU, MITOCHONDRIAL"/>
    <property type="match status" value="1"/>
</dbReference>
<dbReference type="SUPFAM" id="SSF50447">
    <property type="entry name" value="Translation proteins"/>
    <property type="match status" value="1"/>
</dbReference>
<dbReference type="Proteomes" id="UP000326198">
    <property type="component" value="Unassembled WGS sequence"/>
</dbReference>
<dbReference type="PROSITE" id="PS51722">
    <property type="entry name" value="G_TR_2"/>
    <property type="match status" value="1"/>
</dbReference>
<dbReference type="InterPro" id="IPR004160">
    <property type="entry name" value="Transl_elong_EFTu/EF1A_C"/>
</dbReference>
<organism evidence="8 9">
    <name type="scientific">Aspergillus bertholletiae</name>
    <dbReference type="NCBI Taxonomy" id="1226010"/>
    <lineage>
        <taxon>Eukaryota</taxon>
        <taxon>Fungi</taxon>
        <taxon>Dikarya</taxon>
        <taxon>Ascomycota</taxon>
        <taxon>Pezizomycotina</taxon>
        <taxon>Eurotiomycetes</taxon>
        <taxon>Eurotiomycetidae</taxon>
        <taxon>Eurotiales</taxon>
        <taxon>Aspergillaceae</taxon>
        <taxon>Aspergillus</taxon>
        <taxon>Aspergillus subgen. Circumdati</taxon>
    </lineage>
</organism>
<evidence type="ECO:0000256" key="3">
    <source>
        <dbReference type="ARBA" id="ARBA00022741"/>
    </source>
</evidence>
<dbReference type="OrthoDB" id="2067at2759"/>
<dbReference type="InterPro" id="IPR004161">
    <property type="entry name" value="EFTu-like_2"/>
</dbReference>
<evidence type="ECO:0000256" key="1">
    <source>
        <dbReference type="ARBA" id="ARBA00007249"/>
    </source>
</evidence>
<dbReference type="GO" id="GO:0003746">
    <property type="term" value="F:translation elongation factor activity"/>
    <property type="evidence" value="ECO:0007669"/>
    <property type="project" value="UniProtKB-KW"/>
</dbReference>
<dbReference type="Gene3D" id="2.40.30.10">
    <property type="entry name" value="Translation factors"/>
    <property type="match status" value="2"/>
</dbReference>
<dbReference type="InterPro" id="IPR009000">
    <property type="entry name" value="Transl_B-barrel_sf"/>
</dbReference>
<evidence type="ECO:0000259" key="7">
    <source>
        <dbReference type="PROSITE" id="PS51722"/>
    </source>
</evidence>
<dbReference type="InterPro" id="IPR033720">
    <property type="entry name" value="EFTU_2"/>
</dbReference>
<dbReference type="InterPro" id="IPR000795">
    <property type="entry name" value="T_Tr_GTP-bd_dom"/>
</dbReference>
<dbReference type="GO" id="GO:0003924">
    <property type="term" value="F:GTPase activity"/>
    <property type="evidence" value="ECO:0007669"/>
    <property type="project" value="InterPro"/>
</dbReference>
<evidence type="ECO:0000256" key="4">
    <source>
        <dbReference type="ARBA" id="ARBA00022768"/>
    </source>
</evidence>
<evidence type="ECO:0000256" key="6">
    <source>
        <dbReference type="ARBA" id="ARBA00023134"/>
    </source>
</evidence>
<sequence length="388" mass="42416">MASPDKPHINIGIIGHVDHGKTTLTAAITTTIALTGGTYNRADNEPQEAVYGTDLSSVCEYATEARQYRHVDWTSQPDYIKYMLCDGMKMDALILVVSAEDGPKPGTRDQIALARQVGIPCIVGFLNKCDVVDDEEALGLVEMEMRDMLSQYGFLGDETPIIRGSALKALEGSDDERLGKPAIVDLLRAMERWIPVSVRAVDGPFLMPVEDVMPVSGRGTVVTGCVERGVVRVGDEVDIVGLGAQVRTICTGVEIFRKQLEYGEAGENVGILLRGIKRGDVQRGQVLGIPGQIWMYTDFTAEVYLLSQEEGGRKTTIFNHHQAQFFVHRMEVTGSIALPEGVQMVMAGDHLCITVQLTTPVAIETRMRIAIREEGKTFGYGVVTSIIE</sequence>
<dbReference type="InterPro" id="IPR027417">
    <property type="entry name" value="P-loop_NTPase"/>
</dbReference>
<keyword evidence="3" id="KW-0547">Nucleotide-binding</keyword>
<gene>
    <name evidence="8" type="ORF">BDV26DRAFT_303719</name>
</gene>
<dbReference type="FunFam" id="2.40.30.10:FF:000001">
    <property type="entry name" value="Elongation factor Tu"/>
    <property type="match status" value="1"/>
</dbReference>
<dbReference type="SUPFAM" id="SSF52540">
    <property type="entry name" value="P-loop containing nucleoside triphosphate hydrolases"/>
    <property type="match status" value="1"/>
</dbReference>
<dbReference type="CDD" id="cd03697">
    <property type="entry name" value="EFTU_II"/>
    <property type="match status" value="1"/>
</dbReference>
<keyword evidence="6" id="KW-0342">GTP-binding</keyword>
<keyword evidence="9" id="KW-1185">Reference proteome</keyword>
<dbReference type="PRINTS" id="PR00315">
    <property type="entry name" value="ELONGATNFCT"/>
</dbReference>
<dbReference type="Pfam" id="PF03144">
    <property type="entry name" value="GTP_EFTU_D2"/>
    <property type="match status" value="1"/>
</dbReference>
<feature type="domain" description="Tr-type G" evidence="7">
    <location>
        <begin position="6"/>
        <end position="198"/>
    </location>
</feature>
<proteinExistence type="inferred from homology"/>
<evidence type="ECO:0000256" key="2">
    <source>
        <dbReference type="ARBA" id="ARBA00017898"/>
    </source>
</evidence>
<name>A0A5N7BCJ1_9EURO</name>
<dbReference type="Pfam" id="PF00009">
    <property type="entry name" value="GTP_EFTU"/>
    <property type="match status" value="1"/>
</dbReference>
<evidence type="ECO:0000256" key="5">
    <source>
        <dbReference type="ARBA" id="ARBA00022917"/>
    </source>
</evidence>
<dbReference type="NCBIfam" id="NF000766">
    <property type="entry name" value="PRK00049.1"/>
    <property type="match status" value="1"/>
</dbReference>
<accession>A0A5N7BCJ1</accession>
<dbReference type="NCBIfam" id="NF009372">
    <property type="entry name" value="PRK12735.1"/>
    <property type="match status" value="1"/>
</dbReference>
<dbReference type="SUPFAM" id="SSF50465">
    <property type="entry name" value="EF-Tu/eEF-1alpha/eIF2-gamma C-terminal domain"/>
    <property type="match status" value="1"/>
</dbReference>
<protein>
    <recommendedName>
        <fullName evidence="2">Elongation factor Tu, mitochondrial</fullName>
    </recommendedName>
</protein>
<keyword evidence="4 8" id="KW-0251">Elongation factor</keyword>
<evidence type="ECO:0000313" key="8">
    <source>
        <dbReference type="EMBL" id="KAE8379377.1"/>
    </source>
</evidence>
<evidence type="ECO:0000313" key="9">
    <source>
        <dbReference type="Proteomes" id="UP000326198"/>
    </source>
</evidence>
<dbReference type="AlphaFoldDB" id="A0A5N7BCJ1"/>
<dbReference type="InterPro" id="IPR050055">
    <property type="entry name" value="EF-Tu_GTPase"/>
</dbReference>
<dbReference type="Pfam" id="PF03143">
    <property type="entry name" value="GTP_EFTU_D3"/>
    <property type="match status" value="1"/>
</dbReference>
<dbReference type="InterPro" id="IPR009001">
    <property type="entry name" value="Transl_elong_EF1A/Init_IF2_C"/>
</dbReference>
<dbReference type="PANTHER" id="PTHR43721">
    <property type="entry name" value="ELONGATION FACTOR TU-RELATED"/>
    <property type="match status" value="1"/>
</dbReference>
<dbReference type="EMBL" id="ML736195">
    <property type="protein sequence ID" value="KAE8379377.1"/>
    <property type="molecule type" value="Genomic_DNA"/>
</dbReference>
<reference evidence="8 9" key="1">
    <citation type="submission" date="2019-04" db="EMBL/GenBank/DDBJ databases">
        <title>Friends and foes A comparative genomics studyof 23 Aspergillus species from section Flavi.</title>
        <authorList>
            <consortium name="DOE Joint Genome Institute"/>
            <person name="Kjaerbolling I."/>
            <person name="Vesth T."/>
            <person name="Frisvad J.C."/>
            <person name="Nybo J.L."/>
            <person name="Theobald S."/>
            <person name="Kildgaard S."/>
            <person name="Isbrandt T."/>
            <person name="Kuo A."/>
            <person name="Sato A."/>
            <person name="Lyhne E.K."/>
            <person name="Kogle M.E."/>
            <person name="Wiebenga A."/>
            <person name="Kun R.S."/>
            <person name="Lubbers R.J."/>
            <person name="Makela M.R."/>
            <person name="Barry K."/>
            <person name="Chovatia M."/>
            <person name="Clum A."/>
            <person name="Daum C."/>
            <person name="Haridas S."/>
            <person name="He G."/>
            <person name="LaButti K."/>
            <person name="Lipzen A."/>
            <person name="Mondo S."/>
            <person name="Riley R."/>
            <person name="Salamov A."/>
            <person name="Simmons B.A."/>
            <person name="Magnuson J.K."/>
            <person name="Henrissat B."/>
            <person name="Mortensen U.H."/>
            <person name="Larsen T.O."/>
            <person name="Devries R.P."/>
            <person name="Grigoriev I.V."/>
            <person name="Machida M."/>
            <person name="Baker S.E."/>
            <person name="Andersen M.R."/>
        </authorList>
    </citation>
    <scope>NUCLEOTIDE SEQUENCE [LARGE SCALE GENOMIC DNA]</scope>
    <source>
        <strain evidence="8 9">IBT 29228</strain>
    </source>
</reference>
<comment type="similarity">
    <text evidence="1">Belongs to the TRAFAC class translation factor GTPase superfamily. Classic translation factor GTPase family. EF-Tu/EF-1A subfamily.</text>
</comment>
<keyword evidence="5" id="KW-0648">Protein biosynthesis</keyword>
<dbReference type="NCBIfam" id="NF009373">
    <property type="entry name" value="PRK12736.1"/>
    <property type="match status" value="1"/>
</dbReference>
<dbReference type="Gene3D" id="3.40.50.300">
    <property type="entry name" value="P-loop containing nucleotide triphosphate hydrolases"/>
    <property type="match status" value="1"/>
</dbReference>
<dbReference type="GO" id="GO:0005525">
    <property type="term" value="F:GTP binding"/>
    <property type="evidence" value="ECO:0007669"/>
    <property type="project" value="UniProtKB-KW"/>
</dbReference>